<dbReference type="AlphaFoldDB" id="A0A811JWU1"/>
<feature type="region of interest" description="Disordered" evidence="1">
    <location>
        <begin position="1"/>
        <end position="25"/>
    </location>
</feature>
<dbReference type="InterPro" id="IPR036305">
    <property type="entry name" value="RGS_sf"/>
</dbReference>
<keyword evidence="4" id="KW-1185">Reference proteome</keyword>
<dbReference type="InterPro" id="IPR016137">
    <property type="entry name" value="RGS"/>
</dbReference>
<dbReference type="EMBL" id="CAJFDH010000001">
    <property type="protein sequence ID" value="CAD5207575.1"/>
    <property type="molecule type" value="Genomic_DNA"/>
</dbReference>
<dbReference type="OrthoDB" id="10266999at2759"/>
<feature type="domain" description="RGS" evidence="2">
    <location>
        <begin position="298"/>
        <end position="414"/>
    </location>
</feature>
<feature type="region of interest" description="Disordered" evidence="1">
    <location>
        <begin position="121"/>
        <end position="245"/>
    </location>
</feature>
<name>A0A811JWU1_9BILA</name>
<dbReference type="PRINTS" id="PR01301">
    <property type="entry name" value="RGSPROTEIN"/>
</dbReference>
<evidence type="ECO:0000259" key="2">
    <source>
        <dbReference type="PROSITE" id="PS50132"/>
    </source>
</evidence>
<evidence type="ECO:0000256" key="1">
    <source>
        <dbReference type="SAM" id="MobiDB-lite"/>
    </source>
</evidence>
<gene>
    <name evidence="3" type="ORF">BOKJ2_LOCUS2259</name>
</gene>
<dbReference type="FunFam" id="1.10.167.10:FF:000001">
    <property type="entry name" value="Putative regulator of g-protein signaling 12"/>
    <property type="match status" value="1"/>
</dbReference>
<reference evidence="3" key="1">
    <citation type="submission" date="2020-09" db="EMBL/GenBank/DDBJ databases">
        <authorList>
            <person name="Kikuchi T."/>
        </authorList>
    </citation>
    <scope>NUCLEOTIDE SEQUENCE</scope>
    <source>
        <strain evidence="3">SH1</strain>
    </source>
</reference>
<evidence type="ECO:0000313" key="3">
    <source>
        <dbReference type="EMBL" id="CAD5207575.1"/>
    </source>
</evidence>
<feature type="compositionally biased region" description="Polar residues" evidence="1">
    <location>
        <begin position="121"/>
        <end position="131"/>
    </location>
</feature>
<feature type="compositionally biased region" description="Polar residues" evidence="1">
    <location>
        <begin position="189"/>
        <end position="204"/>
    </location>
</feature>
<dbReference type="Gene3D" id="1.10.196.10">
    <property type="match status" value="1"/>
</dbReference>
<dbReference type="SMART" id="SM00315">
    <property type="entry name" value="RGS"/>
    <property type="match status" value="1"/>
</dbReference>
<dbReference type="SUPFAM" id="SSF48097">
    <property type="entry name" value="Regulator of G-protein signaling, RGS"/>
    <property type="match status" value="1"/>
</dbReference>
<evidence type="ECO:0000313" key="4">
    <source>
        <dbReference type="Proteomes" id="UP000614601"/>
    </source>
</evidence>
<dbReference type="PANTHER" id="PTHR10845:SF192">
    <property type="entry name" value="DOUBLE HIT, ISOFORM B"/>
    <property type="match status" value="1"/>
</dbReference>
<dbReference type="PANTHER" id="PTHR10845">
    <property type="entry name" value="REGULATOR OF G PROTEIN SIGNALING"/>
    <property type="match status" value="1"/>
</dbReference>
<dbReference type="EMBL" id="CAJFCW020000001">
    <property type="protein sequence ID" value="CAG9086186.1"/>
    <property type="molecule type" value="Genomic_DNA"/>
</dbReference>
<proteinExistence type="predicted"/>
<dbReference type="Gene3D" id="1.10.167.10">
    <property type="entry name" value="Regulator of G-protein Signalling 4, domain 2"/>
    <property type="match status" value="1"/>
</dbReference>
<dbReference type="Pfam" id="PF00615">
    <property type="entry name" value="RGS"/>
    <property type="match status" value="1"/>
</dbReference>
<dbReference type="Proteomes" id="UP000614601">
    <property type="component" value="Unassembled WGS sequence"/>
</dbReference>
<feature type="compositionally biased region" description="Basic residues" evidence="1">
    <location>
        <begin position="1"/>
        <end position="12"/>
    </location>
</feature>
<sequence length="423" mass="47237">MTNYIKRRRSTQRRREQPNEQSSVPATVVQNAAVDTVFDNGTIDTAENNVGTRTEVARKTETNDLKRGSRKSFEGERRCKVRLIDTHAAVVKQETHVVISNEATSFENPSSEQLEVSVETLNDSDQPVQSLDSKETHPFASVENRPQTTDSTVAKSNSTGSTVVKSDSTESSGLKSEYSTKVVDVRPASRTSRNTVKVQPTGDQLLQAVDSRPPTAAANTKVEPQPQQNQGQAEPSDAESDNKGSTLGHMLLKLLPCNCSMGNSQGLALHNDVAGGNGNNVDLDDKANFEEVAAWGVSFDRLMKHKAGQKYFGEFLKGEYSDENILFWQACEELKRERNTEKIEEKARIIYEDFISILSPKEVSLDSRVREIINNNMIRPTAHTFDEAQNQIFTLMQRDSYPRFISSPLYKQVLSQYGHMEEL</sequence>
<feature type="compositionally biased region" description="Polar residues" evidence="1">
    <location>
        <begin position="144"/>
        <end position="179"/>
    </location>
</feature>
<protein>
    <recommendedName>
        <fullName evidence="2">RGS domain-containing protein</fullName>
    </recommendedName>
</protein>
<dbReference type="InterPro" id="IPR044926">
    <property type="entry name" value="RGS_subdomain_2"/>
</dbReference>
<comment type="caution">
    <text evidence="3">The sequence shown here is derived from an EMBL/GenBank/DDBJ whole genome shotgun (WGS) entry which is preliminary data.</text>
</comment>
<dbReference type="Proteomes" id="UP000783686">
    <property type="component" value="Unassembled WGS sequence"/>
</dbReference>
<dbReference type="PROSITE" id="PS50132">
    <property type="entry name" value="RGS"/>
    <property type="match status" value="1"/>
</dbReference>
<dbReference type="InterPro" id="IPR024066">
    <property type="entry name" value="RGS_subdom1/3"/>
</dbReference>
<organism evidence="3 4">
    <name type="scientific">Bursaphelenchus okinawaensis</name>
    <dbReference type="NCBI Taxonomy" id="465554"/>
    <lineage>
        <taxon>Eukaryota</taxon>
        <taxon>Metazoa</taxon>
        <taxon>Ecdysozoa</taxon>
        <taxon>Nematoda</taxon>
        <taxon>Chromadorea</taxon>
        <taxon>Rhabditida</taxon>
        <taxon>Tylenchina</taxon>
        <taxon>Tylenchomorpha</taxon>
        <taxon>Aphelenchoidea</taxon>
        <taxon>Aphelenchoididae</taxon>
        <taxon>Bursaphelenchus</taxon>
    </lineage>
</organism>
<accession>A0A811JWU1</accession>